<dbReference type="Proteomes" id="UP000281549">
    <property type="component" value="Unassembled WGS sequence"/>
</dbReference>
<reference evidence="6" key="1">
    <citation type="journal article" date="2018" name="Nat. Microbiol.">
        <title>Leveraging single-cell genomics to expand the fungal tree of life.</title>
        <authorList>
            <person name="Ahrendt S.R."/>
            <person name="Quandt C.A."/>
            <person name="Ciobanu D."/>
            <person name="Clum A."/>
            <person name="Salamov A."/>
            <person name="Andreopoulos B."/>
            <person name="Cheng J.F."/>
            <person name="Woyke T."/>
            <person name="Pelin A."/>
            <person name="Henrissat B."/>
            <person name="Reynolds N.K."/>
            <person name="Benny G.L."/>
            <person name="Smith M.E."/>
            <person name="James T.Y."/>
            <person name="Grigoriev I.V."/>
        </authorList>
    </citation>
    <scope>NUCLEOTIDE SEQUENCE [LARGE SCALE GENOMIC DNA]</scope>
    <source>
        <strain evidence="6">CSF55</strain>
    </source>
</reference>
<evidence type="ECO:0000256" key="2">
    <source>
        <dbReference type="ARBA" id="ARBA00022737"/>
    </source>
</evidence>
<evidence type="ECO:0000313" key="6">
    <source>
        <dbReference type="Proteomes" id="UP000281549"/>
    </source>
</evidence>
<dbReference type="PANTHER" id="PTHR22793">
    <property type="entry name" value="MYOCARDIN-RELATED TRANSCRIPTION FACTOR-RELATED"/>
    <property type="match status" value="1"/>
</dbReference>
<evidence type="ECO:0000256" key="3">
    <source>
        <dbReference type="ARBA" id="ARBA00023242"/>
    </source>
</evidence>
<dbReference type="GO" id="GO:0045944">
    <property type="term" value="P:positive regulation of transcription by RNA polymerase II"/>
    <property type="evidence" value="ECO:0007669"/>
    <property type="project" value="TreeGrafter"/>
</dbReference>
<accession>A0A4P9YPQ7</accession>
<keyword evidence="2" id="KW-0677">Repeat</keyword>
<comment type="subcellular location">
    <subcellularLocation>
        <location evidence="1">Nucleus</location>
    </subcellularLocation>
</comment>
<evidence type="ECO:0000256" key="4">
    <source>
        <dbReference type="PROSITE-ProRule" id="PRU00401"/>
    </source>
</evidence>
<dbReference type="EMBL" id="ML004932">
    <property type="protein sequence ID" value="RKP21737.1"/>
    <property type="molecule type" value="Genomic_DNA"/>
</dbReference>
<dbReference type="InterPro" id="IPR043451">
    <property type="entry name" value="Myocardin-like"/>
</dbReference>
<proteinExistence type="predicted"/>
<dbReference type="GO" id="GO:0005634">
    <property type="term" value="C:nucleus"/>
    <property type="evidence" value="ECO:0007669"/>
    <property type="project" value="UniProtKB-SubCell"/>
</dbReference>
<dbReference type="Gene3D" id="6.10.150.10">
    <property type="match status" value="2"/>
</dbReference>
<dbReference type="Gene3D" id="6.10.140.2040">
    <property type="match status" value="1"/>
</dbReference>
<dbReference type="GO" id="GO:0003713">
    <property type="term" value="F:transcription coactivator activity"/>
    <property type="evidence" value="ECO:0007669"/>
    <property type="project" value="TreeGrafter"/>
</dbReference>
<name>A0A4P9YPQ7_ROZAC</name>
<organism evidence="5 6">
    <name type="scientific">Rozella allomycis (strain CSF55)</name>
    <dbReference type="NCBI Taxonomy" id="988480"/>
    <lineage>
        <taxon>Eukaryota</taxon>
        <taxon>Fungi</taxon>
        <taxon>Fungi incertae sedis</taxon>
        <taxon>Cryptomycota</taxon>
        <taxon>Cryptomycota incertae sedis</taxon>
        <taxon>Rozella</taxon>
    </lineage>
</organism>
<dbReference type="InterPro" id="IPR004018">
    <property type="entry name" value="RPEL_repeat"/>
</dbReference>
<evidence type="ECO:0000313" key="5">
    <source>
        <dbReference type="EMBL" id="RKP21737.1"/>
    </source>
</evidence>
<sequence length="168" mass="18789">MELQRAKLGNSLEHFLEKRPEKDELVNANILKGGIQLKAKVEINVAPNLVAASLELERAKIEDVLAHKLEKRPEKDELVNLNILKGGVADTAPSLQAVEQDLLKAQAMDKVNKDLNQRHTKSDLIENGTPSLQATSEMLKKKFIEDEVNKKLSKRPSIDDQVVQKVIN</sequence>
<dbReference type="PROSITE" id="PS51073">
    <property type="entry name" value="RPEL"/>
    <property type="match status" value="1"/>
</dbReference>
<dbReference type="PANTHER" id="PTHR22793:SF12">
    <property type="entry name" value="MYOCARDIN-RELATED TRANSCRIPTION FACTOR, ISOFORM H"/>
    <property type="match status" value="1"/>
</dbReference>
<feature type="repeat" description="RPEL" evidence="4">
    <location>
        <begin position="63"/>
        <end position="88"/>
    </location>
</feature>
<dbReference type="AlphaFoldDB" id="A0A4P9YPQ7"/>
<keyword evidence="3" id="KW-0539">Nucleus</keyword>
<evidence type="ECO:0000256" key="1">
    <source>
        <dbReference type="ARBA" id="ARBA00004123"/>
    </source>
</evidence>
<gene>
    <name evidence="5" type="ORF">ROZALSC1DRAFT_26880</name>
</gene>
<protein>
    <submittedName>
        <fullName evidence="5">Uncharacterized protein</fullName>
    </submittedName>
</protein>